<comment type="pathway">
    <text evidence="3 8">Glycan biosynthesis; glycogen biosynthesis.</text>
</comment>
<dbReference type="InterPro" id="IPR011835">
    <property type="entry name" value="GS/SS"/>
</dbReference>
<sequence>MRVLSVTSELYPLIKTGGLADVAGALPLALADRGIEVRSILPAYPAVMRKLGKAKEVATYADLFGGPARILSAKHGTLDLLLLDAPHLFDREGGPYVDGTGQDWPDNRRRFAALSAAAADVATGKIEGWSADLVHAHDWQAALTAAYVRFGSQPDLPVVVTIHNLAFQGRFEARAFGELGLPETAYSVDGVEYYGGVGFLKAGLQYADAITTVSPTYAREIRTAEFGMGLEGLLRERGAKLHGIVNGIDIAEWNPEVDPHIAAPFSSRALGARSKNRKALEKRFGLKAGKGPIFVAISRLTWQKGTDLLLDAIEHIVVHGARLAVLGSGDGGLESGLLAAAARHPGEIGVITGYDEPLAHLMQAGGDAILIPSRFEPCGLTQLYGLHYGCVPVVARTGGLADTIVDANDAALAANAATGILHQPGSGDAFKGAIDRAIELFAQPGLWRDMQKRGMRTDVSWDRSSGLYADIYERLVG</sequence>
<evidence type="ECO:0000259" key="10">
    <source>
        <dbReference type="Pfam" id="PF08323"/>
    </source>
</evidence>
<keyword evidence="5 8" id="KW-0328">Glycosyltransferase</keyword>
<dbReference type="PANTHER" id="PTHR45825:SF11">
    <property type="entry name" value="ALPHA AMYLASE DOMAIN-CONTAINING PROTEIN"/>
    <property type="match status" value="1"/>
</dbReference>
<evidence type="ECO:0000313" key="12">
    <source>
        <dbReference type="Proteomes" id="UP000282971"/>
    </source>
</evidence>
<evidence type="ECO:0000256" key="2">
    <source>
        <dbReference type="ARBA" id="ARBA00002764"/>
    </source>
</evidence>
<comment type="function">
    <text evidence="2 8">Synthesizes alpha-1,4-glucan chains using ADP-glucose.</text>
</comment>
<dbReference type="RefSeq" id="WP_127743750.1">
    <property type="nucleotide sequence ID" value="NZ_SACN01000001.1"/>
</dbReference>
<comment type="caution">
    <text evidence="11">The sequence shown here is derived from an EMBL/GenBank/DDBJ whole genome shotgun (WGS) entry which is preliminary data.</text>
</comment>
<evidence type="ECO:0000256" key="1">
    <source>
        <dbReference type="ARBA" id="ARBA00001478"/>
    </source>
</evidence>
<evidence type="ECO:0000256" key="7">
    <source>
        <dbReference type="ARBA" id="ARBA00023056"/>
    </source>
</evidence>
<dbReference type="GO" id="GO:0004373">
    <property type="term" value="F:alpha-1,4-glucan glucosyltransferase (UDP-glucose donor) activity"/>
    <property type="evidence" value="ECO:0007669"/>
    <property type="project" value="InterPro"/>
</dbReference>
<evidence type="ECO:0000256" key="3">
    <source>
        <dbReference type="ARBA" id="ARBA00004964"/>
    </source>
</evidence>
<feature type="domain" description="Glycosyl transferase family 1" evidence="9">
    <location>
        <begin position="283"/>
        <end position="439"/>
    </location>
</feature>
<dbReference type="InterPro" id="IPR001296">
    <property type="entry name" value="Glyco_trans_1"/>
</dbReference>
<evidence type="ECO:0000256" key="8">
    <source>
        <dbReference type="HAMAP-Rule" id="MF_00484"/>
    </source>
</evidence>
<dbReference type="CDD" id="cd03791">
    <property type="entry name" value="GT5_Glycogen_synthase_DULL1-like"/>
    <property type="match status" value="1"/>
</dbReference>
<protein>
    <recommendedName>
        <fullName evidence="8">Glycogen synthase</fullName>
        <ecNumber evidence="8">2.4.1.21</ecNumber>
    </recommendedName>
    <alternativeName>
        <fullName evidence="8">Starch [bacterial glycogen] synthase</fullName>
    </alternativeName>
</protein>
<dbReference type="Pfam" id="PF00534">
    <property type="entry name" value="Glycos_transf_1"/>
    <property type="match status" value="1"/>
</dbReference>
<feature type="binding site" evidence="8">
    <location>
        <position position="15"/>
    </location>
    <ligand>
        <name>ADP-alpha-D-glucose</name>
        <dbReference type="ChEBI" id="CHEBI:57498"/>
    </ligand>
</feature>
<evidence type="ECO:0000256" key="4">
    <source>
        <dbReference type="ARBA" id="ARBA00010281"/>
    </source>
</evidence>
<evidence type="ECO:0000256" key="6">
    <source>
        <dbReference type="ARBA" id="ARBA00022679"/>
    </source>
</evidence>
<dbReference type="GO" id="GO:0009011">
    <property type="term" value="F:alpha-1,4-glucan glucosyltransferase (ADP-glucose donor) activity"/>
    <property type="evidence" value="ECO:0007669"/>
    <property type="project" value="UniProtKB-UniRule"/>
</dbReference>
<name>A0A437M9V6_9SPHN</name>
<dbReference type="InterPro" id="IPR013534">
    <property type="entry name" value="Starch_synth_cat_dom"/>
</dbReference>
<dbReference type="EMBL" id="SACN01000001">
    <property type="protein sequence ID" value="RVT94345.1"/>
    <property type="molecule type" value="Genomic_DNA"/>
</dbReference>
<organism evidence="11 12">
    <name type="scientific">Sphingomonas crocodyli</name>
    <dbReference type="NCBI Taxonomy" id="1979270"/>
    <lineage>
        <taxon>Bacteria</taxon>
        <taxon>Pseudomonadati</taxon>
        <taxon>Pseudomonadota</taxon>
        <taxon>Alphaproteobacteria</taxon>
        <taxon>Sphingomonadales</taxon>
        <taxon>Sphingomonadaceae</taxon>
        <taxon>Sphingomonas</taxon>
    </lineage>
</organism>
<dbReference type="Pfam" id="PF08323">
    <property type="entry name" value="Glyco_transf_5"/>
    <property type="match status" value="1"/>
</dbReference>
<proteinExistence type="inferred from homology"/>
<evidence type="ECO:0000256" key="5">
    <source>
        <dbReference type="ARBA" id="ARBA00022676"/>
    </source>
</evidence>
<dbReference type="Gene3D" id="3.40.50.2000">
    <property type="entry name" value="Glycogen Phosphorylase B"/>
    <property type="match status" value="2"/>
</dbReference>
<dbReference type="EC" id="2.4.1.21" evidence="8"/>
<keyword evidence="7 8" id="KW-0320">Glycogen biosynthesis</keyword>
<dbReference type="PANTHER" id="PTHR45825">
    <property type="entry name" value="GRANULE-BOUND STARCH SYNTHASE 1, CHLOROPLASTIC/AMYLOPLASTIC"/>
    <property type="match status" value="1"/>
</dbReference>
<dbReference type="Proteomes" id="UP000282971">
    <property type="component" value="Unassembled WGS sequence"/>
</dbReference>
<comment type="catalytic activity">
    <reaction evidence="1 8">
        <text>[(1-&gt;4)-alpha-D-glucosyl](n) + ADP-alpha-D-glucose = [(1-&gt;4)-alpha-D-glucosyl](n+1) + ADP + H(+)</text>
        <dbReference type="Rhea" id="RHEA:18189"/>
        <dbReference type="Rhea" id="RHEA-COMP:9584"/>
        <dbReference type="Rhea" id="RHEA-COMP:9587"/>
        <dbReference type="ChEBI" id="CHEBI:15378"/>
        <dbReference type="ChEBI" id="CHEBI:15444"/>
        <dbReference type="ChEBI" id="CHEBI:57498"/>
        <dbReference type="ChEBI" id="CHEBI:456216"/>
        <dbReference type="EC" id="2.4.1.21"/>
    </reaction>
</comment>
<dbReference type="SUPFAM" id="SSF53756">
    <property type="entry name" value="UDP-Glycosyltransferase/glycogen phosphorylase"/>
    <property type="match status" value="1"/>
</dbReference>
<dbReference type="NCBIfam" id="TIGR02095">
    <property type="entry name" value="glgA"/>
    <property type="match status" value="1"/>
</dbReference>
<reference evidence="11 12" key="1">
    <citation type="submission" date="2019-01" db="EMBL/GenBank/DDBJ databases">
        <authorList>
            <person name="Chen W.-M."/>
        </authorList>
    </citation>
    <scope>NUCLEOTIDE SEQUENCE [LARGE SCALE GENOMIC DNA]</scope>
    <source>
        <strain evidence="11 12">CCP-7</strain>
    </source>
</reference>
<comment type="similarity">
    <text evidence="4 8">Belongs to the glycosyltransferase 1 family. Bacterial/plant glycogen synthase subfamily.</text>
</comment>
<dbReference type="GO" id="GO:0005978">
    <property type="term" value="P:glycogen biosynthetic process"/>
    <property type="evidence" value="ECO:0007669"/>
    <property type="project" value="UniProtKB-UniRule"/>
</dbReference>
<dbReference type="AlphaFoldDB" id="A0A437M9V6"/>
<dbReference type="UniPathway" id="UPA00164"/>
<dbReference type="NCBIfam" id="NF001899">
    <property type="entry name" value="PRK00654.1-2"/>
    <property type="match status" value="1"/>
</dbReference>
<dbReference type="OrthoDB" id="9808590at2"/>
<accession>A0A437M9V6</accession>
<keyword evidence="12" id="KW-1185">Reference proteome</keyword>
<keyword evidence="6 8" id="KW-0808">Transferase</keyword>
<feature type="domain" description="Starch synthase catalytic" evidence="10">
    <location>
        <begin position="2"/>
        <end position="236"/>
    </location>
</feature>
<gene>
    <name evidence="8 11" type="primary">glgA</name>
    <name evidence="11" type="ORF">EOD43_11020</name>
</gene>
<evidence type="ECO:0000313" key="11">
    <source>
        <dbReference type="EMBL" id="RVT94345.1"/>
    </source>
</evidence>
<dbReference type="HAMAP" id="MF_00484">
    <property type="entry name" value="Glycogen_synth"/>
    <property type="match status" value="1"/>
</dbReference>
<evidence type="ECO:0000259" key="9">
    <source>
        <dbReference type="Pfam" id="PF00534"/>
    </source>
</evidence>
<dbReference type="GO" id="GO:0005829">
    <property type="term" value="C:cytosol"/>
    <property type="evidence" value="ECO:0007669"/>
    <property type="project" value="TreeGrafter"/>
</dbReference>